<proteinExistence type="predicted"/>
<name>A0A9J7BNA0_9BACT</name>
<accession>A0A9J7BNA0</accession>
<dbReference type="AlphaFoldDB" id="A0A9J7BNA0"/>
<organism evidence="1 2">
    <name type="scientific">Occallatibacter riparius</name>
    <dbReference type="NCBI Taxonomy" id="1002689"/>
    <lineage>
        <taxon>Bacteria</taxon>
        <taxon>Pseudomonadati</taxon>
        <taxon>Acidobacteriota</taxon>
        <taxon>Terriglobia</taxon>
        <taxon>Terriglobales</taxon>
        <taxon>Acidobacteriaceae</taxon>
        <taxon>Occallatibacter</taxon>
    </lineage>
</organism>
<evidence type="ECO:0000313" key="2">
    <source>
        <dbReference type="Proteomes" id="UP001059380"/>
    </source>
</evidence>
<sequence length="241" mass="27922">MPKEPKTPQEKKLLELKKDYFTFSRDPHAFRKTWKRKKVLANQEYRRKSAELFAHVTPGASAEDVELVVGDVTTSHLQKGIARTKLIKWGTVSLGEKIKAKLEKREQTVGRRANRHRLMDAITASAVTTLGSLEENQLTDVVRRIALLLRGGDPMEWARLYQSSDPLDRAIFFVERLSRGDSYYVDALRRNPKLCHSFQRWRDKANRILAKLRRPHERKLEQKVAAAKKIKALRRAKAKDE</sequence>
<reference evidence="1" key="1">
    <citation type="submission" date="2021-04" db="EMBL/GenBank/DDBJ databases">
        <title>Phylogenetic analysis of Acidobacteriaceae.</title>
        <authorList>
            <person name="Qiu L."/>
            <person name="Zhang Q."/>
        </authorList>
    </citation>
    <scope>NUCLEOTIDE SEQUENCE</scope>
    <source>
        <strain evidence="1">DSM 25168</strain>
    </source>
</reference>
<evidence type="ECO:0000313" key="1">
    <source>
        <dbReference type="EMBL" id="UWZ84187.1"/>
    </source>
</evidence>
<dbReference type="KEGG" id="orp:MOP44_27000"/>
<dbReference type="RefSeq" id="WP_260793691.1">
    <property type="nucleotide sequence ID" value="NZ_CP093313.1"/>
</dbReference>
<gene>
    <name evidence="1" type="ORF">MOP44_27000</name>
</gene>
<dbReference type="Proteomes" id="UP001059380">
    <property type="component" value="Chromosome"/>
</dbReference>
<keyword evidence="2" id="KW-1185">Reference proteome</keyword>
<protein>
    <submittedName>
        <fullName evidence="1">Uncharacterized protein</fullName>
    </submittedName>
</protein>
<dbReference type="EMBL" id="CP093313">
    <property type="protein sequence ID" value="UWZ84187.1"/>
    <property type="molecule type" value="Genomic_DNA"/>
</dbReference>